<dbReference type="OrthoDB" id="9809429at2"/>
<evidence type="ECO:0000256" key="4">
    <source>
        <dbReference type="ARBA" id="ARBA00022432"/>
    </source>
</evidence>
<dbReference type="GO" id="GO:0046166">
    <property type="term" value="P:glyceraldehyde-3-phosphate biosynthetic process"/>
    <property type="evidence" value="ECO:0007669"/>
    <property type="project" value="TreeGrafter"/>
</dbReference>
<evidence type="ECO:0000313" key="10">
    <source>
        <dbReference type="EMBL" id="KRT36301.1"/>
    </source>
</evidence>
<feature type="binding site" evidence="8">
    <location>
        <position position="227"/>
    </location>
    <ligand>
        <name>substrate</name>
    </ligand>
</feature>
<dbReference type="SUPFAM" id="SSF51351">
    <property type="entry name" value="Triosephosphate isomerase (TIM)"/>
    <property type="match status" value="1"/>
</dbReference>
<dbReference type="PROSITE" id="PS51440">
    <property type="entry name" value="TIM_2"/>
    <property type="match status" value="1"/>
</dbReference>
<evidence type="ECO:0000313" key="11">
    <source>
        <dbReference type="Proteomes" id="UP000005273"/>
    </source>
</evidence>
<dbReference type="GO" id="GO:0006094">
    <property type="term" value="P:gluconeogenesis"/>
    <property type="evidence" value="ECO:0007669"/>
    <property type="project" value="UniProtKB-UniRule"/>
</dbReference>
<dbReference type="GO" id="GO:0004807">
    <property type="term" value="F:triose-phosphate isomerase activity"/>
    <property type="evidence" value="ECO:0007669"/>
    <property type="project" value="UniProtKB-UniRule"/>
</dbReference>
<dbReference type="eggNOG" id="COG0149">
    <property type="taxonomic scope" value="Bacteria"/>
</dbReference>
<comment type="function">
    <text evidence="8">Involved in the gluconeogenesis. Catalyzes stereospecifically the conversion of dihydroxyacetone phosphate (DHAP) to D-glyceraldehyde-3-phosphate (G3P).</text>
</comment>
<keyword evidence="4 8" id="KW-0312">Gluconeogenesis</keyword>
<evidence type="ECO:0000256" key="2">
    <source>
        <dbReference type="ARBA" id="ARBA00004680"/>
    </source>
</evidence>
<comment type="pathway">
    <text evidence="2 8 9">Carbohydrate degradation; glycolysis; D-glyceraldehyde 3-phosphate from glycerone phosphate: step 1/1.</text>
</comment>
<dbReference type="GO" id="GO:0005829">
    <property type="term" value="C:cytosol"/>
    <property type="evidence" value="ECO:0007669"/>
    <property type="project" value="TreeGrafter"/>
</dbReference>
<dbReference type="PANTHER" id="PTHR21139:SF42">
    <property type="entry name" value="TRIOSEPHOSPHATE ISOMERASE"/>
    <property type="match status" value="1"/>
</dbReference>
<keyword evidence="7 8" id="KW-0413">Isomerase</keyword>
<dbReference type="InterPro" id="IPR013785">
    <property type="entry name" value="Aldolase_TIM"/>
</dbReference>
<dbReference type="GO" id="GO:0006096">
    <property type="term" value="P:glycolytic process"/>
    <property type="evidence" value="ECO:0007669"/>
    <property type="project" value="UniProtKB-UniRule"/>
</dbReference>
<evidence type="ECO:0000256" key="9">
    <source>
        <dbReference type="RuleBase" id="RU363013"/>
    </source>
</evidence>
<dbReference type="HAMAP" id="MF_00147_B">
    <property type="entry name" value="TIM_B"/>
    <property type="match status" value="1"/>
</dbReference>
<protein>
    <recommendedName>
        <fullName evidence="8 9">Triosephosphate isomerase</fullName>
        <shortName evidence="8">TIM</shortName>
        <shortName evidence="8">TPI</shortName>
        <ecNumber evidence="8 9">5.3.1.1</ecNumber>
    </recommendedName>
    <alternativeName>
        <fullName evidence="8">Triose-phosphate isomerase</fullName>
    </alternativeName>
</protein>
<dbReference type="PROSITE" id="PS00171">
    <property type="entry name" value="TIM_1"/>
    <property type="match status" value="1"/>
</dbReference>
<comment type="pathway">
    <text evidence="8 9">Carbohydrate biosynthesis; gluconeogenesis.</text>
</comment>
<keyword evidence="5 8" id="KW-0963">Cytoplasm</keyword>
<dbReference type="UniPathway" id="UPA00138"/>
<dbReference type="STRING" id="592015.HMPREF1705_03576"/>
<dbReference type="CDD" id="cd00311">
    <property type="entry name" value="TIM"/>
    <property type="match status" value="1"/>
</dbReference>
<feature type="active site" description="Proton acceptor" evidence="8">
    <location>
        <position position="181"/>
    </location>
</feature>
<feature type="active site" description="Electrophile" evidence="8">
    <location>
        <position position="107"/>
    </location>
</feature>
<dbReference type="Proteomes" id="UP000005273">
    <property type="component" value="Unassembled WGS sequence"/>
</dbReference>
<dbReference type="GO" id="GO:0019563">
    <property type="term" value="P:glycerol catabolic process"/>
    <property type="evidence" value="ECO:0007669"/>
    <property type="project" value="TreeGrafter"/>
</dbReference>
<comment type="similarity">
    <text evidence="3 8 9">Belongs to the triosephosphate isomerase family.</text>
</comment>
<comment type="caution">
    <text evidence="10">The sequence shown here is derived from an EMBL/GenBank/DDBJ whole genome shotgun (WGS) entry which is preliminary data.</text>
</comment>
<sequence>MRRVPFLAGNWKMHKGPKETKEYIVELFEAAAKDTSLKGVLKENKVELGIFPPFVSLETAGREIASADISLSLGAQNMHWEDSGAFTGEIAGKMLMEVGCKYVILGHSERRHIFGESDETIGKKMNKALEIGLKPVLCVGETLEERDEGITEFVVKRQLEEALRGIREHENIKDNIVIAYEPVWAIGTGRKASDEDAQGVCAYIRKFIEESFGSTAAEGIRILYGGSVKPDNAKGLMEQKDIDGALIGGASLDVGTFLGIIRNTIEALQ</sequence>
<dbReference type="PANTHER" id="PTHR21139">
    <property type="entry name" value="TRIOSEPHOSPHATE ISOMERASE"/>
    <property type="match status" value="1"/>
</dbReference>
<evidence type="ECO:0000256" key="7">
    <source>
        <dbReference type="ARBA" id="ARBA00023235"/>
    </source>
</evidence>
<evidence type="ECO:0000256" key="1">
    <source>
        <dbReference type="ARBA" id="ARBA00000474"/>
    </source>
</evidence>
<dbReference type="AlphaFoldDB" id="A0A0T5XD53"/>
<dbReference type="UniPathway" id="UPA00109">
    <property type="reaction ID" value="UER00189"/>
</dbReference>
<dbReference type="InterPro" id="IPR020861">
    <property type="entry name" value="Triosephosphate_isomerase_AS"/>
</dbReference>
<dbReference type="InterPro" id="IPR000652">
    <property type="entry name" value="Triosephosphate_isomerase"/>
</dbReference>
<dbReference type="NCBIfam" id="TIGR00419">
    <property type="entry name" value="tim"/>
    <property type="match status" value="1"/>
</dbReference>
<dbReference type="FunFam" id="3.20.20.70:FF:000016">
    <property type="entry name" value="Triosephosphate isomerase"/>
    <property type="match status" value="1"/>
</dbReference>
<feature type="binding site" evidence="8">
    <location>
        <begin position="10"/>
        <end position="12"/>
    </location>
    <ligand>
        <name>substrate</name>
    </ligand>
</feature>
<comment type="subcellular location">
    <subcellularLocation>
        <location evidence="8 9">Cytoplasm</location>
    </subcellularLocation>
</comment>
<dbReference type="Gene3D" id="3.20.20.70">
    <property type="entry name" value="Aldolase class I"/>
    <property type="match status" value="1"/>
</dbReference>
<name>A0A0T5XD53_9BACT</name>
<comment type="subunit">
    <text evidence="8 9">Homodimer.</text>
</comment>
<gene>
    <name evidence="8" type="primary">tpiA</name>
    <name evidence="10" type="ORF">HMPREF1705_03576</name>
</gene>
<feature type="binding site" evidence="8">
    <location>
        <position position="187"/>
    </location>
    <ligand>
        <name>substrate</name>
    </ligand>
</feature>
<dbReference type="EMBL" id="ACJX03000001">
    <property type="protein sequence ID" value="KRT36301.1"/>
    <property type="molecule type" value="Genomic_DNA"/>
</dbReference>
<dbReference type="InterPro" id="IPR022896">
    <property type="entry name" value="TrioseP_Isoase_bac/euk"/>
</dbReference>
<evidence type="ECO:0000256" key="5">
    <source>
        <dbReference type="ARBA" id="ARBA00022490"/>
    </source>
</evidence>
<accession>A0A0T5XD53</accession>
<proteinExistence type="inferred from homology"/>
<comment type="catalytic activity">
    <reaction evidence="1 8 9">
        <text>D-glyceraldehyde 3-phosphate = dihydroxyacetone phosphate</text>
        <dbReference type="Rhea" id="RHEA:18585"/>
        <dbReference type="ChEBI" id="CHEBI:57642"/>
        <dbReference type="ChEBI" id="CHEBI:59776"/>
        <dbReference type="EC" id="5.3.1.1"/>
    </reaction>
</comment>
<organism evidence="10 11">
    <name type="scientific">Acetomicrobium hydrogeniformans ATCC BAA-1850</name>
    <dbReference type="NCBI Taxonomy" id="592015"/>
    <lineage>
        <taxon>Bacteria</taxon>
        <taxon>Thermotogati</taxon>
        <taxon>Synergistota</taxon>
        <taxon>Synergistia</taxon>
        <taxon>Synergistales</taxon>
        <taxon>Acetomicrobiaceae</taxon>
        <taxon>Acetomicrobium</taxon>
    </lineage>
</organism>
<keyword evidence="6 8" id="KW-0324">Glycolysis</keyword>
<dbReference type="InterPro" id="IPR035990">
    <property type="entry name" value="TIM_sf"/>
</dbReference>
<dbReference type="RefSeq" id="WP_057940963.1">
    <property type="nucleotide sequence ID" value="NZ_ACJX03000001.1"/>
</dbReference>
<dbReference type="Pfam" id="PF00121">
    <property type="entry name" value="TIM"/>
    <property type="match status" value="1"/>
</dbReference>
<evidence type="ECO:0000256" key="6">
    <source>
        <dbReference type="ARBA" id="ARBA00023152"/>
    </source>
</evidence>
<evidence type="ECO:0000256" key="3">
    <source>
        <dbReference type="ARBA" id="ARBA00007422"/>
    </source>
</evidence>
<reference evidence="11" key="1">
    <citation type="submission" date="2012-09" db="EMBL/GenBank/DDBJ databases">
        <authorList>
            <person name="Weinstock G."/>
            <person name="Sodergren E."/>
            <person name="Clifton S."/>
            <person name="Fulton L."/>
            <person name="Fulton B."/>
            <person name="Courtney L."/>
            <person name="Fronick C."/>
            <person name="Harrison M."/>
            <person name="Strong C."/>
            <person name="Farmer C."/>
            <person name="Delehaunty K."/>
            <person name="Markovic C."/>
            <person name="Hall O."/>
            <person name="Minx P."/>
            <person name="Tomlinson C."/>
            <person name="Mitreva M."/>
            <person name="Nelson J."/>
            <person name="Hou S."/>
            <person name="Wollam A."/>
            <person name="Pepin K.H."/>
            <person name="Johnson M."/>
            <person name="Bhonagiri V."/>
            <person name="Nash W.E."/>
            <person name="Suruliraj S."/>
            <person name="Warren W."/>
            <person name="Chinwalla A."/>
            <person name="Mardis E.R."/>
            <person name="Wilson R.K."/>
        </authorList>
    </citation>
    <scope>NUCLEOTIDE SEQUENCE [LARGE SCALE GENOMIC DNA]</scope>
    <source>
        <strain evidence="11">OS1</strain>
    </source>
</reference>
<dbReference type="EC" id="5.3.1.1" evidence="8 9"/>
<feature type="binding site" evidence="8">
    <location>
        <begin position="248"/>
        <end position="249"/>
    </location>
    <ligand>
        <name>substrate</name>
    </ligand>
</feature>
<evidence type="ECO:0000256" key="8">
    <source>
        <dbReference type="HAMAP-Rule" id="MF_00147"/>
    </source>
</evidence>
<keyword evidence="11" id="KW-1185">Reference proteome</keyword>